<evidence type="ECO:0000313" key="5">
    <source>
        <dbReference type="Proteomes" id="UP000654075"/>
    </source>
</evidence>
<dbReference type="AlphaFoldDB" id="A0A813D9G1"/>
<dbReference type="InterPro" id="IPR000312">
    <property type="entry name" value="Glycosyl_Trfase_fam3"/>
</dbReference>
<dbReference type="EMBL" id="CAJNNV010001517">
    <property type="protein sequence ID" value="CAE8585225.1"/>
    <property type="molecule type" value="Genomic_DNA"/>
</dbReference>
<dbReference type="GO" id="GO:0004048">
    <property type="term" value="F:anthranilate phosphoribosyltransferase activity"/>
    <property type="evidence" value="ECO:0007669"/>
    <property type="project" value="InterPro"/>
</dbReference>
<dbReference type="Proteomes" id="UP000654075">
    <property type="component" value="Unassembled WGS sequence"/>
</dbReference>
<dbReference type="OrthoDB" id="427800at2759"/>
<feature type="non-terminal residue" evidence="4">
    <location>
        <position position="387"/>
    </location>
</feature>
<organism evidence="4 5">
    <name type="scientific">Polarella glacialis</name>
    <name type="common">Dinoflagellate</name>
    <dbReference type="NCBI Taxonomy" id="89957"/>
    <lineage>
        <taxon>Eukaryota</taxon>
        <taxon>Sar</taxon>
        <taxon>Alveolata</taxon>
        <taxon>Dinophyceae</taxon>
        <taxon>Suessiales</taxon>
        <taxon>Suessiaceae</taxon>
        <taxon>Polarella</taxon>
    </lineage>
</organism>
<dbReference type="Gene3D" id="3.40.1030.10">
    <property type="entry name" value="Nucleoside phosphorylase/phosphoribosyltransferase catalytic domain"/>
    <property type="match status" value="1"/>
</dbReference>
<dbReference type="Pfam" id="PF00591">
    <property type="entry name" value="Glycos_transf_3"/>
    <property type="match status" value="1"/>
</dbReference>
<dbReference type="SUPFAM" id="SSF52418">
    <property type="entry name" value="Nucleoside phosphorylase/phosphoribosyltransferase catalytic domain"/>
    <property type="match status" value="1"/>
</dbReference>
<protein>
    <recommendedName>
        <fullName evidence="3">Glycosyl transferase family 3 domain-containing protein</fullName>
    </recommendedName>
</protein>
<name>A0A813D9G1_POLGL</name>
<dbReference type="PANTHER" id="PTHR43285">
    <property type="entry name" value="ANTHRANILATE PHOSPHORIBOSYLTRANSFERASE"/>
    <property type="match status" value="1"/>
</dbReference>
<comment type="caution">
    <text evidence="4">The sequence shown here is derived from an EMBL/GenBank/DDBJ whole genome shotgun (WGS) entry which is preliminary data.</text>
</comment>
<evidence type="ECO:0000256" key="2">
    <source>
        <dbReference type="ARBA" id="ARBA00022679"/>
    </source>
</evidence>
<proteinExistence type="predicted"/>
<evidence type="ECO:0000256" key="1">
    <source>
        <dbReference type="ARBA" id="ARBA00022676"/>
    </source>
</evidence>
<gene>
    <name evidence="4" type="ORF">PGLA1383_LOCUS4135</name>
</gene>
<accession>A0A813D9G1</accession>
<keyword evidence="1" id="KW-0328">Glycosyltransferase</keyword>
<dbReference type="InterPro" id="IPR035902">
    <property type="entry name" value="Nuc_phospho_transferase"/>
</dbReference>
<keyword evidence="2" id="KW-0808">Transferase</keyword>
<dbReference type="GO" id="GO:0000162">
    <property type="term" value="P:L-tryptophan biosynthetic process"/>
    <property type="evidence" value="ECO:0007669"/>
    <property type="project" value="InterPro"/>
</dbReference>
<dbReference type="InterPro" id="IPR005940">
    <property type="entry name" value="Anthranilate_Pribosyl_Tfrase"/>
</dbReference>
<keyword evidence="5" id="KW-1185">Reference proteome</keyword>
<sequence length="387" mass="41701">ELGIRTVFNILGPLTNPARPDAMVCGVYTPVLGRLFVEVFKMLGMSRALVVHGCEGLDELSIEGASKVWELHQSGEITEYEVRPSDFGLDAHPLSEVAGGTPEENAAEMRELLSGRGRTAVRDMIVMNASAALYAAGKVADFKSGCVAARAALADGRAIQTLDAYISASNNPKVRFMKAVRFLSMCDILPMHVKCVAVSKVGTQFWAQLFLICSHSPELHEPEDALATHMQYLVELALPVGLFACLSWQRMSSGQLCAALHAAARLDVVPPPAATHEGPAALLQLPGATRARGSQLCILASSLALLLHTAQTLCWSEAALRAWPVLVGRAASAALAPWDGEELPTNGEDRRDTSHVPHLMFHLHAWPYCHQLQGVCTAARRLQICTS</sequence>
<feature type="domain" description="Glycosyl transferase family 3" evidence="3">
    <location>
        <begin position="1"/>
        <end position="158"/>
    </location>
</feature>
<dbReference type="GO" id="GO:0005829">
    <property type="term" value="C:cytosol"/>
    <property type="evidence" value="ECO:0007669"/>
    <property type="project" value="TreeGrafter"/>
</dbReference>
<evidence type="ECO:0000313" key="4">
    <source>
        <dbReference type="EMBL" id="CAE8585225.1"/>
    </source>
</evidence>
<reference evidence="4" key="1">
    <citation type="submission" date="2021-02" db="EMBL/GenBank/DDBJ databases">
        <authorList>
            <person name="Dougan E. K."/>
            <person name="Rhodes N."/>
            <person name="Thang M."/>
            <person name="Chan C."/>
        </authorList>
    </citation>
    <scope>NUCLEOTIDE SEQUENCE</scope>
</reference>
<dbReference type="PANTHER" id="PTHR43285:SF2">
    <property type="entry name" value="ANTHRANILATE PHOSPHORIBOSYLTRANSFERASE"/>
    <property type="match status" value="1"/>
</dbReference>
<evidence type="ECO:0000259" key="3">
    <source>
        <dbReference type="Pfam" id="PF00591"/>
    </source>
</evidence>